<comment type="caution">
    <text evidence="1">The sequence shown here is derived from an EMBL/GenBank/DDBJ whole genome shotgun (WGS) entry which is preliminary data.</text>
</comment>
<organism evidence="1 2">
    <name type="scientific">Mycteria americana</name>
    <name type="common">Wood stork</name>
    <dbReference type="NCBI Taxonomy" id="33587"/>
    <lineage>
        <taxon>Eukaryota</taxon>
        <taxon>Metazoa</taxon>
        <taxon>Chordata</taxon>
        <taxon>Craniata</taxon>
        <taxon>Vertebrata</taxon>
        <taxon>Euteleostomi</taxon>
        <taxon>Archelosauria</taxon>
        <taxon>Archosauria</taxon>
        <taxon>Dinosauria</taxon>
        <taxon>Saurischia</taxon>
        <taxon>Theropoda</taxon>
        <taxon>Coelurosauria</taxon>
        <taxon>Aves</taxon>
        <taxon>Neognathae</taxon>
        <taxon>Neoaves</taxon>
        <taxon>Aequornithes</taxon>
        <taxon>Ciconiiformes</taxon>
        <taxon>Ciconiidae</taxon>
        <taxon>Mycteria</taxon>
    </lineage>
</organism>
<evidence type="ECO:0000313" key="2">
    <source>
        <dbReference type="Proteomes" id="UP001333110"/>
    </source>
</evidence>
<accession>A0AAN7S8S0</accession>
<sequence length="183" mass="21123">MSNYIFWVPMREREFPLLHLRDRQKLNMSQQCALAAEKANSLLGCVKGSRASSLGEMIIPFHSALVKLRLEFYAQFCLPQYKKDINKLQGPRSWLGLEHLPFEEMLRELGLFSLEKEVALGGDVAAASPVPMGRLARRQGFGAWRDDERLDVRRNSFPMRTVRQWNRLSREVMQSLSLEIAKT</sequence>
<dbReference type="Proteomes" id="UP001333110">
    <property type="component" value="Unassembled WGS sequence"/>
</dbReference>
<dbReference type="AlphaFoldDB" id="A0AAN7S8S0"/>
<protein>
    <submittedName>
        <fullName evidence="1">Uncharacterized protein</fullName>
    </submittedName>
</protein>
<keyword evidence="2" id="KW-1185">Reference proteome</keyword>
<dbReference type="EMBL" id="JAUNZN010000001">
    <property type="protein sequence ID" value="KAK4831755.1"/>
    <property type="molecule type" value="Genomic_DNA"/>
</dbReference>
<gene>
    <name evidence="1" type="ORF">QYF61_018953</name>
</gene>
<reference evidence="1 2" key="1">
    <citation type="journal article" date="2023" name="J. Hered.">
        <title>Chromosome-level genome of the wood stork (Mycteria americana) provides insight into avian chromosome evolution.</title>
        <authorList>
            <person name="Flamio R. Jr."/>
            <person name="Ramstad K.M."/>
        </authorList>
    </citation>
    <scope>NUCLEOTIDE SEQUENCE [LARGE SCALE GENOMIC DNA]</scope>
    <source>
        <strain evidence="1">JAX WOST 10</strain>
    </source>
</reference>
<evidence type="ECO:0000313" key="1">
    <source>
        <dbReference type="EMBL" id="KAK4831755.1"/>
    </source>
</evidence>
<proteinExistence type="predicted"/>
<name>A0AAN7S8S0_MYCAM</name>